<keyword evidence="2" id="KW-1185">Reference proteome</keyword>
<evidence type="ECO:0000313" key="2">
    <source>
        <dbReference type="Proteomes" id="UP000015106"/>
    </source>
</evidence>
<dbReference type="AlphaFoldDB" id="A0A8R7TCP8"/>
<reference evidence="2" key="1">
    <citation type="journal article" date="2013" name="Nature">
        <title>Draft genome of the wheat A-genome progenitor Triticum urartu.</title>
        <authorList>
            <person name="Ling H.Q."/>
            <person name="Zhao S."/>
            <person name="Liu D."/>
            <person name="Wang J."/>
            <person name="Sun H."/>
            <person name="Zhang C."/>
            <person name="Fan H."/>
            <person name="Li D."/>
            <person name="Dong L."/>
            <person name="Tao Y."/>
            <person name="Gao C."/>
            <person name="Wu H."/>
            <person name="Li Y."/>
            <person name="Cui Y."/>
            <person name="Guo X."/>
            <person name="Zheng S."/>
            <person name="Wang B."/>
            <person name="Yu K."/>
            <person name="Liang Q."/>
            <person name="Yang W."/>
            <person name="Lou X."/>
            <person name="Chen J."/>
            <person name="Feng M."/>
            <person name="Jian J."/>
            <person name="Zhang X."/>
            <person name="Luo G."/>
            <person name="Jiang Y."/>
            <person name="Liu J."/>
            <person name="Wang Z."/>
            <person name="Sha Y."/>
            <person name="Zhang B."/>
            <person name="Wu H."/>
            <person name="Tang D."/>
            <person name="Shen Q."/>
            <person name="Xue P."/>
            <person name="Zou S."/>
            <person name="Wang X."/>
            <person name="Liu X."/>
            <person name="Wang F."/>
            <person name="Yang Y."/>
            <person name="An X."/>
            <person name="Dong Z."/>
            <person name="Zhang K."/>
            <person name="Zhang X."/>
            <person name="Luo M.C."/>
            <person name="Dvorak J."/>
            <person name="Tong Y."/>
            <person name="Wang J."/>
            <person name="Yang H."/>
            <person name="Li Z."/>
            <person name="Wang D."/>
            <person name="Zhang A."/>
            <person name="Wang J."/>
        </authorList>
    </citation>
    <scope>NUCLEOTIDE SEQUENCE</scope>
    <source>
        <strain evidence="2">cv. G1812</strain>
    </source>
</reference>
<reference evidence="1" key="3">
    <citation type="submission" date="2022-06" db="UniProtKB">
        <authorList>
            <consortium name="EnsemblPlants"/>
        </authorList>
    </citation>
    <scope>IDENTIFICATION</scope>
</reference>
<protein>
    <submittedName>
        <fullName evidence="1">Uncharacterized protein</fullName>
    </submittedName>
</protein>
<accession>A0A8R7TCP8</accession>
<dbReference type="Proteomes" id="UP000015106">
    <property type="component" value="Chromosome 2"/>
</dbReference>
<dbReference type="EnsemblPlants" id="TuG1812G0200000751.01.T01">
    <property type="protein sequence ID" value="TuG1812G0200000751.01.T01.cds259069"/>
    <property type="gene ID" value="TuG1812G0200000751.01"/>
</dbReference>
<proteinExistence type="predicted"/>
<evidence type="ECO:0000313" key="1">
    <source>
        <dbReference type="EnsemblPlants" id="TuG1812G0200000751.01.T01.cds259069"/>
    </source>
</evidence>
<sequence>MLGGDDFVSLQHSTEDKRMSFDFKKLRRKYVQLM</sequence>
<dbReference type="Gramene" id="TuG1812G0200000751.01.T01">
    <property type="protein sequence ID" value="TuG1812G0200000751.01.T01.cds259069"/>
    <property type="gene ID" value="TuG1812G0200000751.01"/>
</dbReference>
<reference evidence="1" key="2">
    <citation type="submission" date="2018-03" db="EMBL/GenBank/DDBJ databases">
        <title>The Triticum urartu genome reveals the dynamic nature of wheat genome evolution.</title>
        <authorList>
            <person name="Ling H."/>
            <person name="Ma B."/>
            <person name="Shi X."/>
            <person name="Liu H."/>
            <person name="Dong L."/>
            <person name="Sun H."/>
            <person name="Cao Y."/>
            <person name="Gao Q."/>
            <person name="Zheng S."/>
            <person name="Li Y."/>
            <person name="Yu Y."/>
            <person name="Du H."/>
            <person name="Qi M."/>
            <person name="Li Y."/>
            <person name="Yu H."/>
            <person name="Cui Y."/>
            <person name="Wang N."/>
            <person name="Chen C."/>
            <person name="Wu H."/>
            <person name="Zhao Y."/>
            <person name="Zhang J."/>
            <person name="Li Y."/>
            <person name="Zhou W."/>
            <person name="Zhang B."/>
            <person name="Hu W."/>
            <person name="Eijk M."/>
            <person name="Tang J."/>
            <person name="Witsenboer H."/>
            <person name="Zhao S."/>
            <person name="Li Z."/>
            <person name="Zhang A."/>
            <person name="Wang D."/>
            <person name="Liang C."/>
        </authorList>
    </citation>
    <scope>NUCLEOTIDE SEQUENCE [LARGE SCALE GENOMIC DNA]</scope>
    <source>
        <strain evidence="1">cv. G1812</strain>
    </source>
</reference>
<name>A0A8R7TCP8_TRIUA</name>
<organism evidence="1 2">
    <name type="scientific">Triticum urartu</name>
    <name type="common">Red wild einkorn</name>
    <name type="synonym">Crithodium urartu</name>
    <dbReference type="NCBI Taxonomy" id="4572"/>
    <lineage>
        <taxon>Eukaryota</taxon>
        <taxon>Viridiplantae</taxon>
        <taxon>Streptophyta</taxon>
        <taxon>Embryophyta</taxon>
        <taxon>Tracheophyta</taxon>
        <taxon>Spermatophyta</taxon>
        <taxon>Magnoliopsida</taxon>
        <taxon>Liliopsida</taxon>
        <taxon>Poales</taxon>
        <taxon>Poaceae</taxon>
        <taxon>BOP clade</taxon>
        <taxon>Pooideae</taxon>
        <taxon>Triticodae</taxon>
        <taxon>Triticeae</taxon>
        <taxon>Triticinae</taxon>
        <taxon>Triticum</taxon>
    </lineage>
</organism>